<dbReference type="GO" id="GO:0005789">
    <property type="term" value="C:endoplasmic reticulum membrane"/>
    <property type="evidence" value="ECO:0007669"/>
    <property type="project" value="UniProtKB-SubCell"/>
</dbReference>
<comment type="subcellular location">
    <subcellularLocation>
        <location evidence="1">Cell membrane</location>
        <topology evidence="1">Single-pass membrane protein</topology>
    </subcellularLocation>
    <subcellularLocation>
        <location evidence="2">Endoplasmic reticulum membrane</location>
    </subcellularLocation>
</comment>
<keyword evidence="5" id="KW-0808">Transferase</keyword>
<feature type="region of interest" description="Disordered" evidence="11">
    <location>
        <begin position="1"/>
        <end position="24"/>
    </location>
</feature>
<evidence type="ECO:0000256" key="11">
    <source>
        <dbReference type="SAM" id="MobiDB-lite"/>
    </source>
</evidence>
<evidence type="ECO:0000256" key="4">
    <source>
        <dbReference type="ARBA" id="ARBA00005189"/>
    </source>
</evidence>
<comment type="similarity">
    <text evidence="8">In the N-terminal section; belongs to the long-chain O-acyltransferase family.</text>
</comment>
<evidence type="ECO:0000259" key="14">
    <source>
        <dbReference type="Pfam" id="PF06974"/>
    </source>
</evidence>
<dbReference type="GO" id="GO:0004144">
    <property type="term" value="F:diacylglycerol O-acyltransferase activity"/>
    <property type="evidence" value="ECO:0007669"/>
    <property type="project" value="UniProtKB-EC"/>
</dbReference>
<dbReference type="InterPro" id="IPR045034">
    <property type="entry name" value="O-acyltransferase_WSD1-like"/>
</dbReference>
<dbReference type="PANTHER" id="PTHR31650:SF1">
    <property type="entry name" value="WAX ESTER SYNTHASE_DIACYLGLYCEROL ACYLTRANSFERASE 4-RELATED"/>
    <property type="match status" value="1"/>
</dbReference>
<dbReference type="AlphaFoldDB" id="A0AAD4IVB1"/>
<comment type="catalytic activity">
    <reaction evidence="10">
        <text>an acyl-CoA + a 1,2-diacyl-sn-glycerol = a triacyl-sn-glycerol + CoA</text>
        <dbReference type="Rhea" id="RHEA:10868"/>
        <dbReference type="ChEBI" id="CHEBI:17815"/>
        <dbReference type="ChEBI" id="CHEBI:57287"/>
        <dbReference type="ChEBI" id="CHEBI:58342"/>
        <dbReference type="ChEBI" id="CHEBI:64615"/>
        <dbReference type="EC" id="2.3.1.20"/>
    </reaction>
</comment>
<evidence type="ECO:0000256" key="3">
    <source>
        <dbReference type="ARBA" id="ARBA00004771"/>
    </source>
</evidence>
<evidence type="ECO:0000256" key="10">
    <source>
        <dbReference type="ARBA" id="ARBA00048109"/>
    </source>
</evidence>
<feature type="compositionally biased region" description="Low complexity" evidence="11">
    <location>
        <begin position="9"/>
        <end position="18"/>
    </location>
</feature>
<organism evidence="15 16">
    <name type="scientific">Perilla frutescens var. hirtella</name>
    <name type="common">Perilla citriodora</name>
    <name type="synonym">Perilla setoyensis</name>
    <dbReference type="NCBI Taxonomy" id="608512"/>
    <lineage>
        <taxon>Eukaryota</taxon>
        <taxon>Viridiplantae</taxon>
        <taxon>Streptophyta</taxon>
        <taxon>Embryophyta</taxon>
        <taxon>Tracheophyta</taxon>
        <taxon>Spermatophyta</taxon>
        <taxon>Magnoliopsida</taxon>
        <taxon>eudicotyledons</taxon>
        <taxon>Gunneridae</taxon>
        <taxon>Pentapetalae</taxon>
        <taxon>asterids</taxon>
        <taxon>lamiids</taxon>
        <taxon>Lamiales</taxon>
        <taxon>Lamiaceae</taxon>
        <taxon>Nepetoideae</taxon>
        <taxon>Elsholtzieae</taxon>
        <taxon>Perilla</taxon>
    </lineage>
</organism>
<evidence type="ECO:0000256" key="6">
    <source>
        <dbReference type="ARBA" id="ARBA00022824"/>
    </source>
</evidence>
<evidence type="ECO:0000256" key="8">
    <source>
        <dbReference type="ARBA" id="ARBA00024360"/>
    </source>
</evidence>
<evidence type="ECO:0000256" key="7">
    <source>
        <dbReference type="ARBA" id="ARBA00023315"/>
    </source>
</evidence>
<sequence>MKNSKKKSVSSSSKQVVVVEEEEEPVSPTGRLMHSPKFNISIILIMGYYTKIDPNLYKKCMHQTLLKHPRFTSIPMKKNGKFRWKRTTVDIEKHSFVPDVDPNMESPDGFVAEFASNLSRIPMDMTKPLWEFYILNVKTSDAESVVVARLHHSLGDGVSLIALTHACARKIDDPDSLPVFPLSKKEKKKGGDRGLLMTFFALLWTLILIVSYTLIDIPVFIATMLFVRDAQTPIKVERGRVPSQNRFVHRIVSLADVKLVKTAMNVSINDVILGVTEAGLSRYLTTIYENKKEKGKKSTGGSLPRNLGIRSTVVFNLRPTPTIEDLVEMMEKEKLNGMWGNLIGIVILPLKIVVQDDPLTYIRRAKSTMDRKKLSLVHKCAFVVMKLAMSLFGIEVASRMVTAVFRNTTLTFSNVMGPKEEVNLFGHHLSYIAPSVYGFPQSMVVHYQSYGDKLVISIGADGKLIPNPHQLCDDFIRSLQNIKEAVIERGLVDVASQFC</sequence>
<comment type="pathway">
    <text evidence="3">Glycerolipid metabolism; triacylglycerol biosynthesis.</text>
</comment>
<dbReference type="EMBL" id="SDAM02001444">
    <property type="protein sequence ID" value="KAH6822164.1"/>
    <property type="molecule type" value="Genomic_DNA"/>
</dbReference>
<feature type="domain" description="O-acyltransferase WSD1 C-terminal" evidence="14">
    <location>
        <begin position="339"/>
        <end position="483"/>
    </location>
</feature>
<keyword evidence="12" id="KW-0812">Transmembrane</keyword>
<dbReference type="GO" id="GO:0005886">
    <property type="term" value="C:plasma membrane"/>
    <property type="evidence" value="ECO:0007669"/>
    <property type="project" value="UniProtKB-SubCell"/>
</dbReference>
<dbReference type="InterPro" id="IPR004255">
    <property type="entry name" value="O-acyltransferase_WSD1_N"/>
</dbReference>
<keyword evidence="7" id="KW-0012">Acyltransferase</keyword>
<evidence type="ECO:0000256" key="1">
    <source>
        <dbReference type="ARBA" id="ARBA00004162"/>
    </source>
</evidence>
<dbReference type="InterPro" id="IPR009721">
    <property type="entry name" value="O-acyltransferase_WSD1_C"/>
</dbReference>
<dbReference type="Pfam" id="PF03007">
    <property type="entry name" value="WS_DGAT_cat"/>
    <property type="match status" value="1"/>
</dbReference>
<comment type="caution">
    <text evidence="15">The sequence shown here is derived from an EMBL/GenBank/DDBJ whole genome shotgun (WGS) entry which is preliminary data.</text>
</comment>
<dbReference type="SUPFAM" id="SSF52777">
    <property type="entry name" value="CoA-dependent acyltransferases"/>
    <property type="match status" value="1"/>
</dbReference>
<evidence type="ECO:0000256" key="5">
    <source>
        <dbReference type="ARBA" id="ARBA00022679"/>
    </source>
</evidence>
<dbReference type="Proteomes" id="UP001190926">
    <property type="component" value="Unassembled WGS sequence"/>
</dbReference>
<evidence type="ECO:0000313" key="16">
    <source>
        <dbReference type="Proteomes" id="UP001190926"/>
    </source>
</evidence>
<evidence type="ECO:0000313" key="15">
    <source>
        <dbReference type="EMBL" id="KAH6822164.1"/>
    </source>
</evidence>
<evidence type="ECO:0000256" key="9">
    <source>
        <dbReference type="ARBA" id="ARBA00047604"/>
    </source>
</evidence>
<comment type="pathway">
    <text evidence="4">Lipid metabolism.</text>
</comment>
<dbReference type="GO" id="GO:0019432">
    <property type="term" value="P:triglyceride biosynthetic process"/>
    <property type="evidence" value="ECO:0007669"/>
    <property type="project" value="TreeGrafter"/>
</dbReference>
<gene>
    <name evidence="15" type="ORF">C2S53_000051</name>
</gene>
<proteinExistence type="inferred from homology"/>
<dbReference type="Pfam" id="PF06974">
    <property type="entry name" value="WS_DGAT_C"/>
    <property type="match status" value="1"/>
</dbReference>
<evidence type="ECO:0000256" key="2">
    <source>
        <dbReference type="ARBA" id="ARBA00004586"/>
    </source>
</evidence>
<dbReference type="GO" id="GO:0047196">
    <property type="term" value="F:long-chain-alcohol O-fatty-acyltransferase activity"/>
    <property type="evidence" value="ECO:0007669"/>
    <property type="project" value="UniProtKB-EC"/>
</dbReference>
<feature type="transmembrane region" description="Helical" evidence="12">
    <location>
        <begin position="194"/>
        <end position="215"/>
    </location>
</feature>
<feature type="domain" description="O-acyltransferase WSD1-like N-terminal" evidence="13">
    <location>
        <begin position="111"/>
        <end position="272"/>
    </location>
</feature>
<comment type="catalytic activity">
    <reaction evidence="9">
        <text>a long chain fatty alcohol + a fatty acyl-CoA = a long-chain alcohol wax ester + CoA</text>
        <dbReference type="Rhea" id="RHEA:38443"/>
        <dbReference type="ChEBI" id="CHEBI:17135"/>
        <dbReference type="ChEBI" id="CHEBI:57287"/>
        <dbReference type="ChEBI" id="CHEBI:77636"/>
        <dbReference type="ChEBI" id="CHEBI:235323"/>
        <dbReference type="EC" id="2.3.1.75"/>
    </reaction>
</comment>
<name>A0AAD4IVB1_PERFH</name>
<keyword evidence="16" id="KW-1185">Reference proteome</keyword>
<evidence type="ECO:0000259" key="13">
    <source>
        <dbReference type="Pfam" id="PF03007"/>
    </source>
</evidence>
<accession>A0AAD4IVB1</accession>
<evidence type="ECO:0008006" key="17">
    <source>
        <dbReference type="Google" id="ProtNLM"/>
    </source>
</evidence>
<protein>
    <recommendedName>
        <fullName evidence="17">Diacylglycerol O-acyltransferase</fullName>
    </recommendedName>
</protein>
<keyword evidence="12" id="KW-1133">Transmembrane helix</keyword>
<keyword evidence="12" id="KW-0472">Membrane</keyword>
<reference evidence="15 16" key="1">
    <citation type="journal article" date="2021" name="Nat. Commun.">
        <title>Incipient diploidization of the medicinal plant Perilla within 10,000 years.</title>
        <authorList>
            <person name="Zhang Y."/>
            <person name="Shen Q."/>
            <person name="Leng L."/>
            <person name="Zhang D."/>
            <person name="Chen S."/>
            <person name="Shi Y."/>
            <person name="Ning Z."/>
            <person name="Chen S."/>
        </authorList>
    </citation>
    <scope>NUCLEOTIDE SEQUENCE [LARGE SCALE GENOMIC DNA]</scope>
    <source>
        <strain evidence="16">cv. PC099</strain>
    </source>
</reference>
<evidence type="ECO:0000256" key="12">
    <source>
        <dbReference type="SAM" id="Phobius"/>
    </source>
</evidence>
<dbReference type="PANTHER" id="PTHR31650">
    <property type="entry name" value="O-ACYLTRANSFERASE (WSD1-LIKE) FAMILY PROTEIN"/>
    <property type="match status" value="1"/>
</dbReference>
<keyword evidence="6" id="KW-0256">Endoplasmic reticulum</keyword>